<name>A0AAV4N0K7_CAEEX</name>
<evidence type="ECO:0000313" key="2">
    <source>
        <dbReference type="Proteomes" id="UP001054945"/>
    </source>
</evidence>
<organism evidence="1 2">
    <name type="scientific">Caerostris extrusa</name>
    <name type="common">Bark spider</name>
    <name type="synonym">Caerostris bankana</name>
    <dbReference type="NCBI Taxonomy" id="172846"/>
    <lineage>
        <taxon>Eukaryota</taxon>
        <taxon>Metazoa</taxon>
        <taxon>Ecdysozoa</taxon>
        <taxon>Arthropoda</taxon>
        <taxon>Chelicerata</taxon>
        <taxon>Arachnida</taxon>
        <taxon>Araneae</taxon>
        <taxon>Araneomorphae</taxon>
        <taxon>Entelegynae</taxon>
        <taxon>Araneoidea</taxon>
        <taxon>Araneidae</taxon>
        <taxon>Caerostris</taxon>
    </lineage>
</organism>
<comment type="caution">
    <text evidence="1">The sequence shown here is derived from an EMBL/GenBank/DDBJ whole genome shotgun (WGS) entry which is preliminary data.</text>
</comment>
<sequence>MNVGKVRPEAFPSDAMGMASAVVTEHNKSLVKIESDTAGLKAVGYDPPYRAGGCLASFDPNCLSFS</sequence>
<dbReference type="AlphaFoldDB" id="A0AAV4N0K7"/>
<reference evidence="1 2" key="1">
    <citation type="submission" date="2021-06" db="EMBL/GenBank/DDBJ databases">
        <title>Caerostris extrusa draft genome.</title>
        <authorList>
            <person name="Kono N."/>
            <person name="Arakawa K."/>
        </authorList>
    </citation>
    <scope>NUCLEOTIDE SEQUENCE [LARGE SCALE GENOMIC DNA]</scope>
</reference>
<keyword evidence="2" id="KW-1185">Reference proteome</keyword>
<dbReference type="Proteomes" id="UP001054945">
    <property type="component" value="Unassembled WGS sequence"/>
</dbReference>
<protein>
    <submittedName>
        <fullName evidence="1">Uncharacterized protein</fullName>
    </submittedName>
</protein>
<gene>
    <name evidence="1" type="ORF">CEXT_493851</name>
</gene>
<proteinExistence type="predicted"/>
<dbReference type="EMBL" id="BPLR01002788">
    <property type="protein sequence ID" value="GIX77775.1"/>
    <property type="molecule type" value="Genomic_DNA"/>
</dbReference>
<accession>A0AAV4N0K7</accession>
<evidence type="ECO:0000313" key="1">
    <source>
        <dbReference type="EMBL" id="GIX77775.1"/>
    </source>
</evidence>